<sequence>MAVLIEAINIKRKTLFEFENAPFACLDSDITTPTARGGQTLVRLKIRNLLTSAVFEKTFKANDKFKEPDLQLIPASYLYSDGDGSHFLDQETYETLTLDDGMIGNALDFLIEGALIQLHKYNGNPIGLQLPMFVELTVAYAEPAARGDSSSGSGTKLARLETGLELRVPPFIKEGEKVKVATENGEFSGRA</sequence>
<evidence type="ECO:0000256" key="6">
    <source>
        <dbReference type="ARBA" id="ARBA00022917"/>
    </source>
</evidence>
<evidence type="ECO:0000256" key="7">
    <source>
        <dbReference type="HAMAP-Rule" id="MF_00141"/>
    </source>
</evidence>
<dbReference type="InterPro" id="IPR008991">
    <property type="entry name" value="Translation_prot_SH3-like_sf"/>
</dbReference>
<gene>
    <name evidence="7" type="primary">efp</name>
    <name evidence="10" type="ORF">EDE15_1440</name>
</gene>
<feature type="domain" description="Translation elongation factor P/YeiP central" evidence="9">
    <location>
        <begin position="72"/>
        <end position="126"/>
    </location>
</feature>
<dbReference type="Pfam" id="PF08207">
    <property type="entry name" value="EFP_N"/>
    <property type="match status" value="1"/>
</dbReference>
<dbReference type="GO" id="GO:0003746">
    <property type="term" value="F:translation elongation factor activity"/>
    <property type="evidence" value="ECO:0007669"/>
    <property type="project" value="UniProtKB-UniRule"/>
</dbReference>
<dbReference type="GO" id="GO:0043043">
    <property type="term" value="P:peptide biosynthetic process"/>
    <property type="evidence" value="ECO:0007669"/>
    <property type="project" value="InterPro"/>
</dbReference>
<dbReference type="GO" id="GO:0005829">
    <property type="term" value="C:cytosol"/>
    <property type="evidence" value="ECO:0007669"/>
    <property type="project" value="UniProtKB-ARBA"/>
</dbReference>
<dbReference type="CDD" id="cd05794">
    <property type="entry name" value="S1_EF-P_repeat_2"/>
    <property type="match status" value="1"/>
</dbReference>
<dbReference type="InterPro" id="IPR020599">
    <property type="entry name" value="Transl_elong_fac_P/YeiP"/>
</dbReference>
<dbReference type="Gene3D" id="2.30.30.30">
    <property type="match status" value="1"/>
</dbReference>
<dbReference type="SMART" id="SM00841">
    <property type="entry name" value="Elong-fact-P_C"/>
    <property type="match status" value="1"/>
</dbReference>
<dbReference type="AlphaFoldDB" id="A0A3R9NXE8"/>
<dbReference type="Gene3D" id="2.40.50.140">
    <property type="entry name" value="Nucleic acid-binding proteins"/>
    <property type="match status" value="2"/>
</dbReference>
<comment type="subcellular location">
    <subcellularLocation>
        <location evidence="1 7">Cytoplasm</location>
    </subcellularLocation>
</comment>
<evidence type="ECO:0000256" key="1">
    <source>
        <dbReference type="ARBA" id="ARBA00004496"/>
    </source>
</evidence>
<evidence type="ECO:0000313" key="10">
    <source>
        <dbReference type="EMBL" id="RSL15934.1"/>
    </source>
</evidence>
<dbReference type="InterPro" id="IPR012340">
    <property type="entry name" value="NA-bd_OB-fold"/>
</dbReference>
<dbReference type="HAMAP" id="MF_00141">
    <property type="entry name" value="EF_P"/>
    <property type="match status" value="1"/>
</dbReference>
<dbReference type="InterPro" id="IPR013185">
    <property type="entry name" value="Transl_elong_KOW-like"/>
</dbReference>
<feature type="domain" description="Elongation factor P C-terminal" evidence="8">
    <location>
        <begin position="134"/>
        <end position="190"/>
    </location>
</feature>
<evidence type="ECO:0000256" key="5">
    <source>
        <dbReference type="ARBA" id="ARBA00022768"/>
    </source>
</evidence>
<dbReference type="PANTHER" id="PTHR30053:SF12">
    <property type="entry name" value="ELONGATION FACTOR P (EF-P) FAMILY PROTEIN"/>
    <property type="match status" value="1"/>
</dbReference>
<comment type="function">
    <text evidence="7">Involved in peptide bond synthesis. Stimulates efficient translation and peptide-bond synthesis on native or reconstituted 70S ribosomes in vitro. Probably functions indirectly by altering the affinity of the ribosome for aminoacyl-tRNA, thus increasing their reactivity as acceptors for peptidyl transferase.</text>
</comment>
<evidence type="ECO:0000256" key="3">
    <source>
        <dbReference type="ARBA" id="ARBA00009479"/>
    </source>
</evidence>
<name>A0A3R9NXE8_9BACT</name>
<comment type="caution">
    <text evidence="10">The sequence shown here is derived from an EMBL/GenBank/DDBJ whole genome shotgun (WGS) entry which is preliminary data.</text>
</comment>
<dbReference type="CDD" id="cd04470">
    <property type="entry name" value="S1_EF-P_repeat_1"/>
    <property type="match status" value="1"/>
</dbReference>
<dbReference type="UniPathway" id="UPA00345"/>
<comment type="similarity">
    <text evidence="3 7">Belongs to the elongation factor P family.</text>
</comment>
<evidence type="ECO:0000256" key="2">
    <source>
        <dbReference type="ARBA" id="ARBA00004815"/>
    </source>
</evidence>
<dbReference type="NCBIfam" id="NF001810">
    <property type="entry name" value="PRK00529.1"/>
    <property type="match status" value="1"/>
</dbReference>
<protein>
    <recommendedName>
        <fullName evidence="7">Elongation factor P</fullName>
        <shortName evidence="7">EF-P</shortName>
    </recommendedName>
</protein>
<dbReference type="InterPro" id="IPR013852">
    <property type="entry name" value="Transl_elong_P/YeiP_CS"/>
</dbReference>
<evidence type="ECO:0000259" key="8">
    <source>
        <dbReference type="SMART" id="SM00841"/>
    </source>
</evidence>
<organism evidence="10 11">
    <name type="scientific">Edaphobacter aggregans</name>
    <dbReference type="NCBI Taxonomy" id="570835"/>
    <lineage>
        <taxon>Bacteria</taxon>
        <taxon>Pseudomonadati</taxon>
        <taxon>Acidobacteriota</taxon>
        <taxon>Terriglobia</taxon>
        <taxon>Terriglobales</taxon>
        <taxon>Acidobacteriaceae</taxon>
        <taxon>Edaphobacter</taxon>
    </lineage>
</organism>
<keyword evidence="5 7" id="KW-0251">Elongation factor</keyword>
<dbReference type="EMBL" id="RSDW01000001">
    <property type="protein sequence ID" value="RSL15934.1"/>
    <property type="molecule type" value="Genomic_DNA"/>
</dbReference>
<comment type="pathway">
    <text evidence="2 7">Protein biosynthesis; polypeptide chain elongation.</text>
</comment>
<dbReference type="PROSITE" id="PS01275">
    <property type="entry name" value="EFP"/>
    <property type="match status" value="1"/>
</dbReference>
<dbReference type="Pfam" id="PF09285">
    <property type="entry name" value="Elong-fact-P_C"/>
    <property type="match status" value="1"/>
</dbReference>
<reference evidence="10 11" key="1">
    <citation type="submission" date="2018-12" db="EMBL/GenBank/DDBJ databases">
        <title>Sequencing of bacterial isolates from soil warming experiment in Harvard Forest, Massachusetts, USA.</title>
        <authorList>
            <person name="Deangelis K."/>
        </authorList>
    </citation>
    <scope>NUCLEOTIDE SEQUENCE [LARGE SCALE GENOMIC DNA]</scope>
    <source>
        <strain evidence="10 11">EB153</strain>
    </source>
</reference>
<dbReference type="SUPFAM" id="SSF50104">
    <property type="entry name" value="Translation proteins SH3-like domain"/>
    <property type="match status" value="1"/>
</dbReference>
<dbReference type="RefSeq" id="WP_125484614.1">
    <property type="nucleotide sequence ID" value="NZ_RSDW01000001.1"/>
</dbReference>
<dbReference type="FunFam" id="2.40.50.140:FF:000004">
    <property type="entry name" value="Elongation factor P"/>
    <property type="match status" value="1"/>
</dbReference>
<dbReference type="InterPro" id="IPR015365">
    <property type="entry name" value="Elong-fact-P_C"/>
</dbReference>
<dbReference type="InterPro" id="IPR011768">
    <property type="entry name" value="Transl_elongation_fac_P"/>
</dbReference>
<accession>A0A3R9NXE8</accession>
<dbReference type="InterPro" id="IPR001059">
    <property type="entry name" value="Transl_elong_P/YeiP_cen"/>
</dbReference>
<keyword evidence="11" id="KW-1185">Reference proteome</keyword>
<dbReference type="SMART" id="SM01185">
    <property type="entry name" value="EFP"/>
    <property type="match status" value="1"/>
</dbReference>
<dbReference type="InterPro" id="IPR014722">
    <property type="entry name" value="Rib_uL2_dom2"/>
</dbReference>
<keyword evidence="4 7" id="KW-0963">Cytoplasm</keyword>
<dbReference type="SUPFAM" id="SSF50249">
    <property type="entry name" value="Nucleic acid-binding proteins"/>
    <property type="match status" value="2"/>
</dbReference>
<dbReference type="Proteomes" id="UP000269669">
    <property type="component" value="Unassembled WGS sequence"/>
</dbReference>
<dbReference type="PIRSF" id="PIRSF005901">
    <property type="entry name" value="EF-P"/>
    <property type="match status" value="1"/>
</dbReference>
<evidence type="ECO:0000313" key="11">
    <source>
        <dbReference type="Proteomes" id="UP000269669"/>
    </source>
</evidence>
<evidence type="ECO:0000256" key="4">
    <source>
        <dbReference type="ARBA" id="ARBA00022490"/>
    </source>
</evidence>
<dbReference type="Pfam" id="PF01132">
    <property type="entry name" value="EFP"/>
    <property type="match status" value="1"/>
</dbReference>
<proteinExistence type="inferred from homology"/>
<evidence type="ECO:0000259" key="9">
    <source>
        <dbReference type="SMART" id="SM01185"/>
    </source>
</evidence>
<keyword evidence="6 7" id="KW-0648">Protein biosynthesis</keyword>
<dbReference type="PANTHER" id="PTHR30053">
    <property type="entry name" value="ELONGATION FACTOR P"/>
    <property type="match status" value="1"/>
</dbReference>
<dbReference type="FunFam" id="2.40.50.140:FF:000009">
    <property type="entry name" value="Elongation factor P"/>
    <property type="match status" value="1"/>
</dbReference>
<dbReference type="OrthoDB" id="9801844at2"/>